<feature type="transmembrane region" description="Helical" evidence="1">
    <location>
        <begin position="63"/>
        <end position="84"/>
    </location>
</feature>
<reference evidence="2 3" key="1">
    <citation type="submission" date="2020-04" db="EMBL/GenBank/DDBJ databases">
        <title>Arthrobacter sp. nov.</title>
        <authorList>
            <person name="Liu S."/>
        </authorList>
    </citation>
    <scope>NUCLEOTIDE SEQUENCE [LARGE SCALE GENOMIC DNA]</scope>
    <source>
        <strain evidence="2 3">E918</strain>
    </source>
</reference>
<proteinExistence type="predicted"/>
<keyword evidence="3" id="KW-1185">Reference proteome</keyword>
<name>A0A7X6HEP6_9MICC</name>
<accession>A0A7X6HEP6</accession>
<gene>
    <name evidence="2" type="ORF">HGG74_10785</name>
</gene>
<evidence type="ECO:0008006" key="4">
    <source>
        <dbReference type="Google" id="ProtNLM"/>
    </source>
</evidence>
<dbReference type="EMBL" id="JAAZSQ010000009">
    <property type="protein sequence ID" value="NKX55020.1"/>
    <property type="molecule type" value="Genomic_DNA"/>
</dbReference>
<organism evidence="2 3">
    <name type="scientific">Arthrobacter mobilis</name>
    <dbReference type="NCBI Taxonomy" id="2724944"/>
    <lineage>
        <taxon>Bacteria</taxon>
        <taxon>Bacillati</taxon>
        <taxon>Actinomycetota</taxon>
        <taxon>Actinomycetes</taxon>
        <taxon>Micrococcales</taxon>
        <taxon>Micrococcaceae</taxon>
        <taxon>Arthrobacter</taxon>
    </lineage>
</organism>
<evidence type="ECO:0000313" key="2">
    <source>
        <dbReference type="EMBL" id="NKX55020.1"/>
    </source>
</evidence>
<sequence length="139" mass="14525">MSGILIYGPDPGFLGGSWWWLAVVAPYSSMPLVLFHTIGTSAAVLGLILLLGRAFDPIIHVPAPAGSMTLTLYSAHLLFMASGILKDRPFASLAVQAGAAVTFAVVWRSLIGKGPLESALGAVSGKVRSRVGSSRPSRH</sequence>
<feature type="transmembrane region" description="Helical" evidence="1">
    <location>
        <begin position="18"/>
        <end position="51"/>
    </location>
</feature>
<comment type="caution">
    <text evidence="2">The sequence shown here is derived from an EMBL/GenBank/DDBJ whole genome shotgun (WGS) entry which is preliminary data.</text>
</comment>
<keyword evidence="1" id="KW-0472">Membrane</keyword>
<dbReference type="AlphaFoldDB" id="A0A7X6HEP6"/>
<keyword evidence="1" id="KW-1133">Transmembrane helix</keyword>
<dbReference type="RefSeq" id="WP_168486365.1">
    <property type="nucleotide sequence ID" value="NZ_JAAZSQ010000009.1"/>
</dbReference>
<dbReference type="Proteomes" id="UP000544090">
    <property type="component" value="Unassembled WGS sequence"/>
</dbReference>
<evidence type="ECO:0000256" key="1">
    <source>
        <dbReference type="SAM" id="Phobius"/>
    </source>
</evidence>
<evidence type="ECO:0000313" key="3">
    <source>
        <dbReference type="Proteomes" id="UP000544090"/>
    </source>
</evidence>
<feature type="transmembrane region" description="Helical" evidence="1">
    <location>
        <begin position="90"/>
        <end position="110"/>
    </location>
</feature>
<protein>
    <recommendedName>
        <fullName evidence="4">DUF418 domain-containing protein</fullName>
    </recommendedName>
</protein>
<keyword evidence="1" id="KW-0812">Transmembrane</keyword>